<dbReference type="Proteomes" id="UP000024635">
    <property type="component" value="Unassembled WGS sequence"/>
</dbReference>
<sequence length="87" mass="9727">MTIRNTQEMFEEGVANKGAGHRCFEKFLHCDINLQSERCDEPGLRCIGGCGLSGQESNYACICSKVWRSQSSIIQVFKAIRQGKVAR</sequence>
<reference evidence="2" key="1">
    <citation type="journal article" date="2015" name="Nat. Genet.">
        <title>The genome and transcriptome of the zoonotic hookworm Ancylostoma ceylanicum identify infection-specific gene families.</title>
        <authorList>
            <person name="Schwarz E.M."/>
            <person name="Hu Y."/>
            <person name="Antoshechkin I."/>
            <person name="Miller M.M."/>
            <person name="Sternberg P.W."/>
            <person name="Aroian R.V."/>
        </authorList>
    </citation>
    <scope>NUCLEOTIDE SEQUENCE</scope>
    <source>
        <strain evidence="2">HY135</strain>
    </source>
</reference>
<protein>
    <submittedName>
        <fullName evidence="1">Uncharacterized protein</fullName>
    </submittedName>
</protein>
<organism evidence="1 2">
    <name type="scientific">Ancylostoma ceylanicum</name>
    <dbReference type="NCBI Taxonomy" id="53326"/>
    <lineage>
        <taxon>Eukaryota</taxon>
        <taxon>Metazoa</taxon>
        <taxon>Ecdysozoa</taxon>
        <taxon>Nematoda</taxon>
        <taxon>Chromadorea</taxon>
        <taxon>Rhabditida</taxon>
        <taxon>Rhabditina</taxon>
        <taxon>Rhabditomorpha</taxon>
        <taxon>Strongyloidea</taxon>
        <taxon>Ancylostomatidae</taxon>
        <taxon>Ancylostomatinae</taxon>
        <taxon>Ancylostoma</taxon>
    </lineage>
</organism>
<evidence type="ECO:0000313" key="2">
    <source>
        <dbReference type="Proteomes" id="UP000024635"/>
    </source>
</evidence>
<dbReference type="EMBL" id="JARK01001351">
    <property type="protein sequence ID" value="EYC23253.1"/>
    <property type="molecule type" value="Genomic_DNA"/>
</dbReference>
<accession>A0A016V947</accession>
<comment type="caution">
    <text evidence="1">The sequence shown here is derived from an EMBL/GenBank/DDBJ whole genome shotgun (WGS) entry which is preliminary data.</text>
</comment>
<gene>
    <name evidence="1" type="primary">Acey_s0015.g2552</name>
    <name evidence="1" type="ORF">Y032_0015g2552</name>
</gene>
<evidence type="ECO:0000313" key="1">
    <source>
        <dbReference type="EMBL" id="EYC23253.1"/>
    </source>
</evidence>
<name>A0A016V947_9BILA</name>
<dbReference type="AlphaFoldDB" id="A0A016V947"/>
<keyword evidence="2" id="KW-1185">Reference proteome</keyword>
<proteinExistence type="predicted"/>